<dbReference type="GO" id="GO:0016266">
    <property type="term" value="P:protein O-linked glycosylation via N-acetyl-galactosamine"/>
    <property type="evidence" value="ECO:0007669"/>
    <property type="project" value="TreeGrafter"/>
</dbReference>
<dbReference type="Proteomes" id="UP000078200">
    <property type="component" value="Unassembled WGS sequence"/>
</dbReference>
<protein>
    <submittedName>
        <fullName evidence="6">Uncharacterized protein</fullName>
    </submittedName>
</protein>
<evidence type="ECO:0000256" key="5">
    <source>
        <dbReference type="ARBA" id="ARBA00022968"/>
    </source>
</evidence>
<keyword evidence="4" id="KW-0808">Transferase</keyword>
<dbReference type="GO" id="GO:0016020">
    <property type="term" value="C:membrane"/>
    <property type="evidence" value="ECO:0007669"/>
    <property type="project" value="UniProtKB-SubCell"/>
</dbReference>
<keyword evidence="5" id="KW-0735">Signal-anchor</keyword>
<comment type="subcellular location">
    <subcellularLocation>
        <location evidence="1">Membrane</location>
        <topology evidence="1">Single-pass type II membrane protein</topology>
    </subcellularLocation>
</comment>
<dbReference type="VEuPathDB" id="VectorBase:GAUT010609"/>
<evidence type="ECO:0000256" key="2">
    <source>
        <dbReference type="ARBA" id="ARBA00006351"/>
    </source>
</evidence>
<proteinExistence type="inferred from homology"/>
<sequence>MKLFPLFQQQQIHMINERLNNSDSDISLIHKKAEQTLMIVAVVVCGHRTQEMLAMIKTALLVNSNGEKLYFLIFAEKRLMISFNEKLNDCRANRSEFGFRLLPRQFPVNSERE</sequence>
<comment type="similarity">
    <text evidence="2">Belongs to the glycosyltransferase 8 family.</text>
</comment>
<reference evidence="6" key="1">
    <citation type="submission" date="2020-05" db="UniProtKB">
        <authorList>
            <consortium name="EnsemblMetazoa"/>
        </authorList>
    </citation>
    <scope>IDENTIFICATION</scope>
    <source>
        <strain evidence="6">TTRI</strain>
    </source>
</reference>
<evidence type="ECO:0000256" key="3">
    <source>
        <dbReference type="ARBA" id="ARBA00022676"/>
    </source>
</evidence>
<dbReference type="GO" id="GO:0035252">
    <property type="term" value="F:UDP-xylosyltransferase activity"/>
    <property type="evidence" value="ECO:0007669"/>
    <property type="project" value="TreeGrafter"/>
</dbReference>
<organism evidence="6 7">
    <name type="scientific">Glossina austeni</name>
    <name type="common">Savannah tsetse fly</name>
    <dbReference type="NCBI Taxonomy" id="7395"/>
    <lineage>
        <taxon>Eukaryota</taxon>
        <taxon>Metazoa</taxon>
        <taxon>Ecdysozoa</taxon>
        <taxon>Arthropoda</taxon>
        <taxon>Hexapoda</taxon>
        <taxon>Insecta</taxon>
        <taxon>Pterygota</taxon>
        <taxon>Neoptera</taxon>
        <taxon>Endopterygota</taxon>
        <taxon>Diptera</taxon>
        <taxon>Brachycera</taxon>
        <taxon>Muscomorpha</taxon>
        <taxon>Hippoboscoidea</taxon>
        <taxon>Glossinidae</taxon>
        <taxon>Glossina</taxon>
    </lineage>
</organism>
<keyword evidence="7" id="KW-1185">Reference proteome</keyword>
<keyword evidence="3" id="KW-0328">Glycosyltransferase</keyword>
<dbReference type="AlphaFoldDB" id="A0A1A9UNT0"/>
<evidence type="ECO:0000256" key="1">
    <source>
        <dbReference type="ARBA" id="ARBA00004606"/>
    </source>
</evidence>
<dbReference type="STRING" id="7395.A0A1A9UNT0"/>
<evidence type="ECO:0000313" key="6">
    <source>
        <dbReference type="EnsemblMetazoa" id="GAUT010609-PA"/>
    </source>
</evidence>
<name>A0A1A9UNT0_GLOAU</name>
<dbReference type="InterPro" id="IPR051993">
    <property type="entry name" value="Glycosyltransferase_8"/>
</dbReference>
<dbReference type="EnsemblMetazoa" id="GAUT010609-RA">
    <property type="protein sequence ID" value="GAUT010609-PA"/>
    <property type="gene ID" value="GAUT010609"/>
</dbReference>
<evidence type="ECO:0000313" key="7">
    <source>
        <dbReference type="Proteomes" id="UP000078200"/>
    </source>
</evidence>
<dbReference type="PANTHER" id="PTHR46012">
    <property type="entry name" value="IP22168P"/>
    <property type="match status" value="1"/>
</dbReference>
<keyword evidence="5" id="KW-0812">Transmembrane</keyword>
<evidence type="ECO:0000256" key="4">
    <source>
        <dbReference type="ARBA" id="ARBA00022679"/>
    </source>
</evidence>
<dbReference type="PANTHER" id="PTHR46012:SF2">
    <property type="entry name" value="IP22168P"/>
    <property type="match status" value="1"/>
</dbReference>
<accession>A0A1A9UNT0</accession>